<feature type="compositionally biased region" description="Basic and acidic residues" evidence="1">
    <location>
        <begin position="141"/>
        <end position="158"/>
    </location>
</feature>
<feature type="region of interest" description="Disordered" evidence="1">
    <location>
        <begin position="558"/>
        <end position="964"/>
    </location>
</feature>
<organism evidence="2 3">
    <name type="scientific">Ladona fulva</name>
    <name type="common">Scarce chaser dragonfly</name>
    <name type="synonym">Libellula fulva</name>
    <dbReference type="NCBI Taxonomy" id="123851"/>
    <lineage>
        <taxon>Eukaryota</taxon>
        <taxon>Metazoa</taxon>
        <taxon>Ecdysozoa</taxon>
        <taxon>Arthropoda</taxon>
        <taxon>Hexapoda</taxon>
        <taxon>Insecta</taxon>
        <taxon>Pterygota</taxon>
        <taxon>Palaeoptera</taxon>
        <taxon>Odonata</taxon>
        <taxon>Epiprocta</taxon>
        <taxon>Anisoptera</taxon>
        <taxon>Libelluloidea</taxon>
        <taxon>Libellulidae</taxon>
        <taxon>Ladona</taxon>
    </lineage>
</organism>
<feature type="compositionally biased region" description="Polar residues" evidence="1">
    <location>
        <begin position="335"/>
        <end position="346"/>
    </location>
</feature>
<reference evidence="2" key="1">
    <citation type="submission" date="2013-04" db="EMBL/GenBank/DDBJ databases">
        <authorList>
            <person name="Qu J."/>
            <person name="Murali S.C."/>
            <person name="Bandaranaike D."/>
            <person name="Bellair M."/>
            <person name="Blankenburg K."/>
            <person name="Chao H."/>
            <person name="Dinh H."/>
            <person name="Doddapaneni H."/>
            <person name="Downs B."/>
            <person name="Dugan-Rocha S."/>
            <person name="Elkadiri S."/>
            <person name="Gnanaolivu R.D."/>
            <person name="Hernandez B."/>
            <person name="Javaid M."/>
            <person name="Jayaseelan J.C."/>
            <person name="Lee S."/>
            <person name="Li M."/>
            <person name="Ming W."/>
            <person name="Munidasa M."/>
            <person name="Muniz J."/>
            <person name="Nguyen L."/>
            <person name="Ongeri F."/>
            <person name="Osuji N."/>
            <person name="Pu L.-L."/>
            <person name="Puazo M."/>
            <person name="Qu C."/>
            <person name="Quiroz J."/>
            <person name="Raj R."/>
            <person name="Weissenberger G."/>
            <person name="Xin Y."/>
            <person name="Zou X."/>
            <person name="Han Y."/>
            <person name="Richards S."/>
            <person name="Worley K."/>
            <person name="Muzny D."/>
            <person name="Gibbs R."/>
        </authorList>
    </citation>
    <scope>NUCLEOTIDE SEQUENCE</scope>
    <source>
        <strain evidence="2">Sampled in the wild</strain>
    </source>
</reference>
<feature type="compositionally biased region" description="Basic residues" evidence="1">
    <location>
        <begin position="1104"/>
        <end position="1114"/>
    </location>
</feature>
<feature type="compositionally biased region" description="Basic and acidic residues" evidence="1">
    <location>
        <begin position="348"/>
        <end position="364"/>
    </location>
</feature>
<feature type="compositionally biased region" description="Basic and acidic residues" evidence="1">
    <location>
        <begin position="291"/>
        <end position="305"/>
    </location>
</feature>
<feature type="compositionally biased region" description="Polar residues" evidence="1">
    <location>
        <begin position="794"/>
        <end position="807"/>
    </location>
</feature>
<feature type="compositionally biased region" description="Polar residues" evidence="1">
    <location>
        <begin position="118"/>
        <end position="128"/>
    </location>
</feature>
<feature type="region of interest" description="Disordered" evidence="1">
    <location>
        <begin position="1089"/>
        <end position="1129"/>
    </location>
</feature>
<dbReference type="EMBL" id="KZ308177">
    <property type="protein sequence ID" value="KAG8223871.1"/>
    <property type="molecule type" value="Genomic_DNA"/>
</dbReference>
<feature type="compositionally biased region" description="Polar residues" evidence="1">
    <location>
        <begin position="739"/>
        <end position="750"/>
    </location>
</feature>
<feature type="compositionally biased region" description="Basic and acidic residues" evidence="1">
    <location>
        <begin position="191"/>
        <end position="216"/>
    </location>
</feature>
<keyword evidence="3" id="KW-1185">Reference proteome</keyword>
<feature type="compositionally biased region" description="Basic and acidic residues" evidence="1">
    <location>
        <begin position="889"/>
        <end position="898"/>
    </location>
</feature>
<feature type="compositionally biased region" description="Basic and acidic residues" evidence="1">
    <location>
        <begin position="761"/>
        <end position="776"/>
    </location>
</feature>
<feature type="compositionally biased region" description="Basic and acidic residues" evidence="1">
    <location>
        <begin position="862"/>
        <end position="874"/>
    </location>
</feature>
<proteinExistence type="predicted"/>
<feature type="region of interest" description="Disordered" evidence="1">
    <location>
        <begin position="501"/>
        <end position="536"/>
    </location>
</feature>
<feature type="compositionally biased region" description="Polar residues" evidence="1">
    <location>
        <begin position="55"/>
        <end position="72"/>
    </location>
</feature>
<evidence type="ECO:0000313" key="2">
    <source>
        <dbReference type="EMBL" id="KAG8223871.1"/>
    </source>
</evidence>
<evidence type="ECO:0000313" key="3">
    <source>
        <dbReference type="Proteomes" id="UP000792457"/>
    </source>
</evidence>
<feature type="region of interest" description="Disordered" evidence="1">
    <location>
        <begin position="977"/>
        <end position="1007"/>
    </location>
</feature>
<feature type="compositionally biased region" description="Basic and acidic residues" evidence="1">
    <location>
        <begin position="422"/>
        <end position="434"/>
    </location>
</feature>
<accession>A0A8K0JWZ4</accession>
<feature type="region of interest" description="Disordered" evidence="1">
    <location>
        <begin position="1"/>
        <end position="441"/>
    </location>
</feature>
<evidence type="ECO:0000256" key="1">
    <source>
        <dbReference type="SAM" id="MobiDB-lite"/>
    </source>
</evidence>
<feature type="compositionally biased region" description="Basic and acidic residues" evidence="1">
    <location>
        <begin position="710"/>
        <end position="720"/>
    </location>
</feature>
<feature type="compositionally biased region" description="Low complexity" evidence="1">
    <location>
        <begin position="585"/>
        <end position="599"/>
    </location>
</feature>
<feature type="compositionally biased region" description="Basic and acidic residues" evidence="1">
    <location>
        <begin position="319"/>
        <end position="334"/>
    </location>
</feature>
<feature type="compositionally biased region" description="Basic and acidic residues" evidence="1">
    <location>
        <begin position="35"/>
        <end position="54"/>
    </location>
</feature>
<feature type="compositionally biased region" description="Basic and acidic residues" evidence="1">
    <location>
        <begin position="8"/>
        <end position="18"/>
    </location>
</feature>
<protein>
    <submittedName>
        <fullName evidence="2">Uncharacterized protein</fullName>
    </submittedName>
</protein>
<feature type="compositionally biased region" description="Basic and acidic residues" evidence="1">
    <location>
        <begin position="396"/>
        <end position="412"/>
    </location>
</feature>
<name>A0A8K0JWZ4_LADFU</name>
<feature type="compositionally biased region" description="Basic and acidic residues" evidence="1">
    <location>
        <begin position="523"/>
        <end position="536"/>
    </location>
</feature>
<gene>
    <name evidence="2" type="ORF">J437_LFUL005435</name>
</gene>
<feature type="compositionally biased region" description="Polar residues" evidence="1">
    <location>
        <begin position="642"/>
        <end position="655"/>
    </location>
</feature>
<feature type="compositionally biased region" description="Basic and acidic residues" evidence="1">
    <location>
        <begin position="808"/>
        <end position="818"/>
    </location>
</feature>
<feature type="compositionally biased region" description="Basic and acidic residues" evidence="1">
    <location>
        <begin position="600"/>
        <end position="620"/>
    </location>
</feature>
<feature type="compositionally biased region" description="Basic and acidic residues" evidence="1">
    <location>
        <begin position="977"/>
        <end position="995"/>
    </location>
</feature>
<comment type="caution">
    <text evidence="2">The sequence shown here is derived from an EMBL/GenBank/DDBJ whole genome shotgun (WGS) entry which is preliminary data.</text>
</comment>
<sequence>MNVGNEKITLEEGKEQLKSKTASSSKFRLFGSSERLIDREKKDKENVKEEELQRTDTPTNQNDNSIAVTHTTVGKMESSPEATENSDEQKSKGQVLSMEKQTSNSEEDEGGKKEDTNLTKSKSKSISMKNLFFASGKHSKQKVEKNKEEDHMLEEKEIANAPTSDSICKDDEDDAINKKRSGIINLLFTPPEKRSKQKDEKAKQNSEKEENKKDTEITSNEAEFFVEIPLSDNAAECQDEVKEQEPSMEEVNIVGDIDEPSNEESRNMSPKKAKTPSKINFLFSSGKQSKNKPEERKEEAPKEQEGLLTGADDQNGEMSHNEEKESSSDKKESLVENNSSKSNAELTNEVKQEEKQDAMIKDEPPSVSGNQGERSISKEEREAESSTEMYSPKNVVELKNEAEQDIEVREVSISELSQGKESSMRESFKNRTECPAEIISSENTNEAIKEVKQDIKPMEKVPIIIVTQDEECICEGEEEILTNKGEKPSEKASAENFIDLKNKTEPQEAPMVTNESNNSITMKGEESSRLEGKEFSMDSREFITEITKCFDEIKDDVKNEELSEEKPELEEDNTNDERSSTNIPTSTTVSAVTISISSASRDHSKPKIDDEKDENIMKDEETSEDTNPQSEESKGKEGSANKIESTENVTEQTSKGKPPEVSEDQPIIDTPSDEVPNLGKEMDTSVGTSSSRMHTLFGSTGKHSKSKKNLKQENISKKAELSSVAVTANEDLKDEEDVNSSLDKAKSSSMRKLLFGKRSKQKYEEHRDLQKSKALDDEGNTDDDGNNPTDDNKVSSIEISPATSENPTEMKHEMREQDGPSVIVELHEEISENNKTIQQEEDSRTKRKKIPASGKTGFFSLPDRRSKMRNEVRSQEVAMSEKQPPSALKEIKQGEKESTQGNSNTPRKRGLLSTLDKRKKVKHEARIPEVSLEKEENSKPGNVESISSERERPSLGGTETTTNTIVEFQNERAVDVGEINDNCHKPKSESKEDLLKSSSYPRRKGKARTELKKEDISLQKDMRHTTHVTWDPIKKNFILHYTDNEGLRRILLEENLCREAPVPRQRRHSYSMAMDESDAEIFEEIPRASIQSYSSVTSNPKSSGKTRRRVPKARPRSEIVRGNQPLTEL</sequence>
<feature type="compositionally biased region" description="Basic and acidic residues" evidence="1">
    <location>
        <begin position="375"/>
        <end position="384"/>
    </location>
</feature>
<feature type="compositionally biased region" description="Polar residues" evidence="1">
    <location>
        <begin position="1089"/>
        <end position="1103"/>
    </location>
</feature>
<dbReference type="AlphaFoldDB" id="A0A8K0JWZ4"/>
<feature type="compositionally biased region" description="Basic and acidic residues" evidence="1">
    <location>
        <begin position="924"/>
        <end position="938"/>
    </location>
</feature>
<dbReference type="Proteomes" id="UP000792457">
    <property type="component" value="Unassembled WGS sequence"/>
</dbReference>
<reference evidence="2" key="2">
    <citation type="submission" date="2017-10" db="EMBL/GenBank/DDBJ databases">
        <title>Ladona fulva Genome sequencing and assembly.</title>
        <authorList>
            <person name="Murali S."/>
            <person name="Richards S."/>
            <person name="Bandaranaike D."/>
            <person name="Bellair M."/>
            <person name="Blankenburg K."/>
            <person name="Chao H."/>
            <person name="Dinh H."/>
            <person name="Doddapaneni H."/>
            <person name="Dugan-Rocha S."/>
            <person name="Elkadiri S."/>
            <person name="Gnanaolivu R."/>
            <person name="Hernandez B."/>
            <person name="Skinner E."/>
            <person name="Javaid M."/>
            <person name="Lee S."/>
            <person name="Li M."/>
            <person name="Ming W."/>
            <person name="Munidasa M."/>
            <person name="Muniz J."/>
            <person name="Nguyen L."/>
            <person name="Hughes D."/>
            <person name="Osuji N."/>
            <person name="Pu L.-L."/>
            <person name="Puazo M."/>
            <person name="Qu C."/>
            <person name="Quiroz J."/>
            <person name="Raj R."/>
            <person name="Weissenberger G."/>
            <person name="Xin Y."/>
            <person name="Zou X."/>
            <person name="Han Y."/>
            <person name="Worley K."/>
            <person name="Muzny D."/>
            <person name="Gibbs R."/>
        </authorList>
    </citation>
    <scope>NUCLEOTIDE SEQUENCE</scope>
    <source>
        <strain evidence="2">Sampled in the wild</strain>
    </source>
</reference>